<keyword evidence="5 12" id="KW-0812">Transmembrane</keyword>
<comment type="subcellular location">
    <subcellularLocation>
        <location evidence="1">Cell junction</location>
        <location evidence="1">Gap junction</location>
    </subcellularLocation>
    <subcellularLocation>
        <location evidence="2 12">Cell membrane</location>
        <topology evidence="2 12">Multi-pass membrane protein</topology>
    </subcellularLocation>
</comment>
<keyword evidence="6" id="KW-0303">Gap junction</keyword>
<evidence type="ECO:0000256" key="10">
    <source>
        <dbReference type="ARBA" id="ARBA00023136"/>
    </source>
</evidence>
<keyword evidence="10 12" id="KW-0472">Membrane</keyword>
<evidence type="ECO:0000256" key="2">
    <source>
        <dbReference type="ARBA" id="ARBA00004651"/>
    </source>
</evidence>
<dbReference type="GO" id="GO:0005243">
    <property type="term" value="F:gap junction channel activity"/>
    <property type="evidence" value="ECO:0007669"/>
    <property type="project" value="TreeGrafter"/>
</dbReference>
<dbReference type="GO" id="GO:0005921">
    <property type="term" value="C:gap junction"/>
    <property type="evidence" value="ECO:0007669"/>
    <property type="project" value="UniProtKB-SubCell"/>
</dbReference>
<dbReference type="PRINTS" id="PR01262">
    <property type="entry name" value="INNEXIN"/>
</dbReference>
<evidence type="ECO:0000256" key="12">
    <source>
        <dbReference type="RuleBase" id="RU010713"/>
    </source>
</evidence>
<dbReference type="PANTHER" id="PTHR11893:SF38">
    <property type="entry name" value="INNEXIN INX7"/>
    <property type="match status" value="1"/>
</dbReference>
<evidence type="ECO:0000256" key="8">
    <source>
        <dbReference type="ARBA" id="ARBA00022989"/>
    </source>
</evidence>
<dbReference type="KEGG" id="bany:112055539"/>
<name>A0A6J1P259_BICAN</name>
<dbReference type="GO" id="GO:0005886">
    <property type="term" value="C:plasma membrane"/>
    <property type="evidence" value="ECO:0007669"/>
    <property type="project" value="UniProtKB-SubCell"/>
</dbReference>
<comment type="function">
    <text evidence="12">Structural component of the gap junctions.</text>
</comment>
<keyword evidence="9 12" id="KW-0406">Ion transport</keyword>
<evidence type="ECO:0000256" key="1">
    <source>
        <dbReference type="ARBA" id="ARBA00004610"/>
    </source>
</evidence>
<dbReference type="RefSeq" id="XP_023951478.2">
    <property type="nucleotide sequence ID" value="XM_024095710.2"/>
</dbReference>
<organism evidence="13 14">
    <name type="scientific">Bicyclus anynana</name>
    <name type="common">Squinting bush brown butterfly</name>
    <dbReference type="NCBI Taxonomy" id="110368"/>
    <lineage>
        <taxon>Eukaryota</taxon>
        <taxon>Metazoa</taxon>
        <taxon>Ecdysozoa</taxon>
        <taxon>Arthropoda</taxon>
        <taxon>Hexapoda</taxon>
        <taxon>Insecta</taxon>
        <taxon>Pterygota</taxon>
        <taxon>Neoptera</taxon>
        <taxon>Endopterygota</taxon>
        <taxon>Lepidoptera</taxon>
        <taxon>Glossata</taxon>
        <taxon>Ditrysia</taxon>
        <taxon>Papilionoidea</taxon>
        <taxon>Nymphalidae</taxon>
        <taxon>Satyrinae</taxon>
        <taxon>Satyrini</taxon>
        <taxon>Mycalesina</taxon>
        <taxon>Bicyclus</taxon>
    </lineage>
</organism>
<evidence type="ECO:0000313" key="14">
    <source>
        <dbReference type="RefSeq" id="XP_023951478.2"/>
    </source>
</evidence>
<feature type="transmembrane region" description="Helical" evidence="12">
    <location>
        <begin position="285"/>
        <end position="309"/>
    </location>
</feature>
<dbReference type="Proteomes" id="UP001652582">
    <property type="component" value="Chromosome 4"/>
</dbReference>
<feature type="transmembrane region" description="Helical" evidence="12">
    <location>
        <begin position="199"/>
        <end position="218"/>
    </location>
</feature>
<accession>A0A6J1P259</accession>
<keyword evidence="4" id="KW-1003">Cell membrane</keyword>
<dbReference type="Pfam" id="PF00876">
    <property type="entry name" value="Innexin"/>
    <property type="match status" value="1"/>
</dbReference>
<dbReference type="OrthoDB" id="5867527at2759"/>
<evidence type="ECO:0000313" key="13">
    <source>
        <dbReference type="Proteomes" id="UP001652582"/>
    </source>
</evidence>
<keyword evidence="7" id="KW-0965">Cell junction</keyword>
<evidence type="ECO:0000256" key="3">
    <source>
        <dbReference type="ARBA" id="ARBA00022448"/>
    </source>
</evidence>
<dbReference type="PROSITE" id="PS51013">
    <property type="entry name" value="PANNEXIN"/>
    <property type="match status" value="1"/>
</dbReference>
<sequence>MLVASLNTLTPRMRFNFSKPRIDNIVFKLHYKATVTLLLACVILVCAREYFGEHIKCISDQGVPDHVIQTYCFFMATFTIVRHYNESLLETGFLPHPGVGPALSTDQTLHHTYYQWVPFVLFIQSVCFYMPHYVWKKKEGGRIKALIDGLQFAGLALAEEDMKVGANTVPSKSTLDSRIDIIKKDIILRLRITRTWSTWLVLMEIANLVHLMFQIWMIDIFLNGAFMDLGPNVLEFKKWQYIADPLERIFPKVTKCTFHKFGPSGSIQQHDALCVMALNIINEKIYVVLWFWFLFLFILSVLAVVWRFLSFFMYRRSLKFNELMFRHASHRKFSPYNVIQVVNGCQFGDWLFLYYLAKNMKGIVFQQLFEHLAEELQKREVPYGEKDNDEKGAEPILLGKIDYDDETLPLKGSKDDLAKDKFS</sequence>
<dbReference type="AlphaFoldDB" id="A0A6J1P259"/>
<dbReference type="GO" id="GO:0034220">
    <property type="term" value="P:monoatomic ion transmembrane transport"/>
    <property type="evidence" value="ECO:0007669"/>
    <property type="project" value="UniProtKB-KW"/>
</dbReference>
<evidence type="ECO:0000256" key="4">
    <source>
        <dbReference type="ARBA" id="ARBA00022475"/>
    </source>
</evidence>
<evidence type="ECO:0000256" key="6">
    <source>
        <dbReference type="ARBA" id="ARBA00022868"/>
    </source>
</evidence>
<keyword evidence="3 12" id="KW-0813">Transport</keyword>
<evidence type="ECO:0000256" key="9">
    <source>
        <dbReference type="ARBA" id="ARBA00023065"/>
    </source>
</evidence>
<gene>
    <name evidence="14" type="primary">LOC112055539</name>
    <name evidence="12" type="synonym">inx</name>
</gene>
<keyword evidence="11 12" id="KW-0407">Ion channel</keyword>
<dbReference type="GO" id="GO:0007602">
    <property type="term" value="P:phototransduction"/>
    <property type="evidence" value="ECO:0007669"/>
    <property type="project" value="TreeGrafter"/>
</dbReference>
<dbReference type="InterPro" id="IPR000990">
    <property type="entry name" value="Innexin"/>
</dbReference>
<feature type="transmembrane region" description="Helical" evidence="12">
    <location>
        <begin position="113"/>
        <end position="135"/>
    </location>
</feature>
<keyword evidence="8 12" id="KW-1133">Transmembrane helix</keyword>
<proteinExistence type="inferred from homology"/>
<evidence type="ECO:0000256" key="5">
    <source>
        <dbReference type="ARBA" id="ARBA00022692"/>
    </source>
</evidence>
<evidence type="ECO:0000256" key="11">
    <source>
        <dbReference type="ARBA" id="ARBA00023303"/>
    </source>
</evidence>
<dbReference type="GeneID" id="112055539"/>
<dbReference type="PANTHER" id="PTHR11893">
    <property type="entry name" value="INNEXIN"/>
    <property type="match status" value="1"/>
</dbReference>
<reference evidence="14" key="1">
    <citation type="submission" date="2025-08" db="UniProtKB">
        <authorList>
            <consortium name="RefSeq"/>
        </authorList>
    </citation>
    <scope>IDENTIFICATION</scope>
</reference>
<keyword evidence="13" id="KW-1185">Reference proteome</keyword>
<evidence type="ECO:0000256" key="7">
    <source>
        <dbReference type="ARBA" id="ARBA00022949"/>
    </source>
</evidence>
<comment type="caution">
    <text evidence="12">Lacks conserved residue(s) required for the propagation of feature annotation.</text>
</comment>
<comment type="similarity">
    <text evidence="12">Belongs to the pannexin family.</text>
</comment>
<protein>
    <recommendedName>
        <fullName evidence="12">Innexin</fullName>
    </recommendedName>
</protein>